<dbReference type="GO" id="GO:0003723">
    <property type="term" value="F:RNA binding"/>
    <property type="evidence" value="ECO:0007669"/>
    <property type="project" value="InterPro"/>
</dbReference>
<comment type="caution">
    <text evidence="2">The sequence shown here is derived from an EMBL/GenBank/DDBJ whole genome shotgun (WGS) entry which is preliminary data.</text>
</comment>
<dbReference type="InterPro" id="IPR035979">
    <property type="entry name" value="RBD_domain_sf"/>
</dbReference>
<dbReference type="AlphaFoldDB" id="A0A2P5CFS2"/>
<dbReference type="InterPro" id="IPR000504">
    <property type="entry name" value="RRM_dom"/>
</dbReference>
<dbReference type="Proteomes" id="UP000237000">
    <property type="component" value="Unassembled WGS sequence"/>
</dbReference>
<name>A0A2P5CFS2_TREOI</name>
<evidence type="ECO:0000313" key="2">
    <source>
        <dbReference type="EMBL" id="PON59868.1"/>
    </source>
</evidence>
<feature type="domain" description="RRM" evidence="1">
    <location>
        <begin position="80"/>
        <end position="114"/>
    </location>
</feature>
<dbReference type="SUPFAM" id="SSF54928">
    <property type="entry name" value="RNA-binding domain, RBD"/>
    <property type="match status" value="1"/>
</dbReference>
<protein>
    <submittedName>
        <fullName evidence="2">Splicing factor-like protein</fullName>
    </submittedName>
</protein>
<reference evidence="3" key="1">
    <citation type="submission" date="2016-06" db="EMBL/GenBank/DDBJ databases">
        <title>Parallel loss of symbiosis genes in relatives of nitrogen-fixing non-legume Parasponia.</title>
        <authorList>
            <person name="Van Velzen R."/>
            <person name="Holmer R."/>
            <person name="Bu F."/>
            <person name="Rutten L."/>
            <person name="Van Zeijl A."/>
            <person name="Liu W."/>
            <person name="Santuari L."/>
            <person name="Cao Q."/>
            <person name="Sharma T."/>
            <person name="Shen D."/>
            <person name="Roswanjaya Y."/>
            <person name="Wardhani T."/>
            <person name="Kalhor M.S."/>
            <person name="Jansen J."/>
            <person name="Van den Hoogen J."/>
            <person name="Gungor B."/>
            <person name="Hartog M."/>
            <person name="Hontelez J."/>
            <person name="Verver J."/>
            <person name="Yang W.-C."/>
            <person name="Schijlen E."/>
            <person name="Repin R."/>
            <person name="Schilthuizen M."/>
            <person name="Schranz E."/>
            <person name="Heidstra R."/>
            <person name="Miyata K."/>
            <person name="Fedorova E."/>
            <person name="Kohlen W."/>
            <person name="Bisseling T."/>
            <person name="Smit S."/>
            <person name="Geurts R."/>
        </authorList>
    </citation>
    <scope>NUCLEOTIDE SEQUENCE [LARGE SCALE GENOMIC DNA]</scope>
    <source>
        <strain evidence="3">cv. RG33-2</strain>
    </source>
</reference>
<organism evidence="2 3">
    <name type="scientific">Trema orientale</name>
    <name type="common">Charcoal tree</name>
    <name type="synonym">Celtis orientalis</name>
    <dbReference type="NCBI Taxonomy" id="63057"/>
    <lineage>
        <taxon>Eukaryota</taxon>
        <taxon>Viridiplantae</taxon>
        <taxon>Streptophyta</taxon>
        <taxon>Embryophyta</taxon>
        <taxon>Tracheophyta</taxon>
        <taxon>Spermatophyta</taxon>
        <taxon>Magnoliopsida</taxon>
        <taxon>eudicotyledons</taxon>
        <taxon>Gunneridae</taxon>
        <taxon>Pentapetalae</taxon>
        <taxon>rosids</taxon>
        <taxon>fabids</taxon>
        <taxon>Rosales</taxon>
        <taxon>Cannabaceae</taxon>
        <taxon>Trema</taxon>
    </lineage>
</organism>
<dbReference type="Gene3D" id="3.30.70.330">
    <property type="match status" value="1"/>
</dbReference>
<keyword evidence="3" id="KW-1185">Reference proteome</keyword>
<evidence type="ECO:0000259" key="1">
    <source>
        <dbReference type="Pfam" id="PF00076"/>
    </source>
</evidence>
<gene>
    <name evidence="2" type="ORF">TorRG33x02_286700</name>
</gene>
<dbReference type="Pfam" id="PF00076">
    <property type="entry name" value="RRM_1"/>
    <property type="match status" value="1"/>
</dbReference>
<proteinExistence type="predicted"/>
<dbReference type="EMBL" id="JXTC01000370">
    <property type="protein sequence ID" value="PON59868.1"/>
    <property type="molecule type" value="Genomic_DNA"/>
</dbReference>
<dbReference type="CDD" id="cd00590">
    <property type="entry name" value="RRM_SF"/>
    <property type="match status" value="1"/>
</dbReference>
<evidence type="ECO:0000313" key="3">
    <source>
        <dbReference type="Proteomes" id="UP000237000"/>
    </source>
</evidence>
<sequence>MIFTYGNLRTFFFYDGERLHEMMILFRYDGCTANLRKQWTRFVEAKQLLVEDTVDIAPPPPPPAAAPAPAFLETPPQVNVEGLSKGINSRTLRELFTPYGHIVNIVVHNNSGGRFGYFCPRVEESYHDHLCHYRMMAVSSVCHVELDAVDGGTD</sequence>
<dbReference type="InParanoid" id="A0A2P5CFS2"/>
<dbReference type="InterPro" id="IPR012677">
    <property type="entry name" value="Nucleotide-bd_a/b_plait_sf"/>
</dbReference>
<accession>A0A2P5CFS2</accession>